<evidence type="ECO:0000256" key="8">
    <source>
        <dbReference type="HAMAP-Rule" id="MF_00360"/>
    </source>
</evidence>
<sequence>MRKYEMMFIIRSEADEETVQAVGEKLQGIITNNGGTVDKYEVKGKRRLAYEINKQHDGIYVLVNFTAGRETVSELDRVIRISDEIIRHLIVQDVVA</sequence>
<organism evidence="9 10">
    <name type="scientific">Xylanibacillus composti</name>
    <dbReference type="NCBI Taxonomy" id="1572762"/>
    <lineage>
        <taxon>Bacteria</taxon>
        <taxon>Bacillati</taxon>
        <taxon>Bacillota</taxon>
        <taxon>Bacilli</taxon>
        <taxon>Bacillales</taxon>
        <taxon>Paenibacillaceae</taxon>
        <taxon>Xylanibacillus</taxon>
    </lineage>
</organism>
<dbReference type="NCBIfam" id="TIGR00166">
    <property type="entry name" value="S6"/>
    <property type="match status" value="1"/>
</dbReference>
<dbReference type="GO" id="GO:0005737">
    <property type="term" value="C:cytoplasm"/>
    <property type="evidence" value="ECO:0007669"/>
    <property type="project" value="UniProtKB-ARBA"/>
</dbReference>
<evidence type="ECO:0000256" key="4">
    <source>
        <dbReference type="ARBA" id="ARBA00022980"/>
    </source>
</evidence>
<dbReference type="CDD" id="cd00473">
    <property type="entry name" value="bS6"/>
    <property type="match status" value="1"/>
</dbReference>
<protein>
    <recommendedName>
        <fullName evidence="7 8">Small ribosomal subunit protein bS6</fullName>
    </recommendedName>
</protein>
<dbReference type="GO" id="GO:0070181">
    <property type="term" value="F:small ribosomal subunit rRNA binding"/>
    <property type="evidence" value="ECO:0007669"/>
    <property type="project" value="TreeGrafter"/>
</dbReference>
<keyword evidence="5 8" id="KW-0687">Ribonucleoprotein</keyword>
<dbReference type="InterPro" id="IPR020815">
    <property type="entry name" value="Ribosomal_bS6_CS"/>
</dbReference>
<accession>A0A8J4H5S7</accession>
<dbReference type="GO" id="GO:1990904">
    <property type="term" value="C:ribonucleoprotein complex"/>
    <property type="evidence" value="ECO:0007669"/>
    <property type="project" value="UniProtKB-KW"/>
</dbReference>
<gene>
    <name evidence="8 9" type="primary">rpsF</name>
    <name evidence="9" type="ORF">XYCOK13_28750</name>
</gene>
<keyword evidence="3 8" id="KW-0694">RNA-binding</keyword>
<evidence type="ECO:0000256" key="2">
    <source>
        <dbReference type="ARBA" id="ARBA00022730"/>
    </source>
</evidence>
<dbReference type="PANTHER" id="PTHR21011:SF1">
    <property type="entry name" value="SMALL RIBOSOMAL SUBUNIT PROTEIN BS6M"/>
    <property type="match status" value="1"/>
</dbReference>
<proteinExistence type="inferred from homology"/>
<dbReference type="EMBL" id="BOVK01000039">
    <property type="protein sequence ID" value="GIQ70051.1"/>
    <property type="molecule type" value="Genomic_DNA"/>
</dbReference>
<dbReference type="InterPro" id="IPR020814">
    <property type="entry name" value="Ribosomal_S6_plastid/chlpt"/>
</dbReference>
<dbReference type="GO" id="GO:0003735">
    <property type="term" value="F:structural constituent of ribosome"/>
    <property type="evidence" value="ECO:0007669"/>
    <property type="project" value="InterPro"/>
</dbReference>
<evidence type="ECO:0000256" key="5">
    <source>
        <dbReference type="ARBA" id="ARBA00023274"/>
    </source>
</evidence>
<dbReference type="InterPro" id="IPR000529">
    <property type="entry name" value="Ribosomal_bS6"/>
</dbReference>
<dbReference type="PROSITE" id="PS01048">
    <property type="entry name" value="RIBOSOMAL_S6"/>
    <property type="match status" value="1"/>
</dbReference>
<comment type="function">
    <text evidence="6 8">Binds together with bS18 to 16S ribosomal RNA.</text>
</comment>
<dbReference type="InterPro" id="IPR035980">
    <property type="entry name" value="Ribosomal_bS6_sf"/>
</dbReference>
<name>A0A8J4H5S7_9BACL</name>
<dbReference type="GO" id="GO:0006412">
    <property type="term" value="P:translation"/>
    <property type="evidence" value="ECO:0007669"/>
    <property type="project" value="UniProtKB-UniRule"/>
</dbReference>
<dbReference type="Proteomes" id="UP000677918">
    <property type="component" value="Unassembled WGS sequence"/>
</dbReference>
<dbReference type="AlphaFoldDB" id="A0A8J4H5S7"/>
<dbReference type="Gene3D" id="3.30.70.60">
    <property type="match status" value="1"/>
</dbReference>
<evidence type="ECO:0000256" key="3">
    <source>
        <dbReference type="ARBA" id="ARBA00022884"/>
    </source>
</evidence>
<comment type="similarity">
    <text evidence="1 8">Belongs to the bacterial ribosomal protein bS6 family.</text>
</comment>
<keyword evidence="4 8" id="KW-0689">Ribosomal protein</keyword>
<keyword evidence="2 8" id="KW-0699">rRNA-binding</keyword>
<evidence type="ECO:0000256" key="6">
    <source>
        <dbReference type="ARBA" id="ARBA00035104"/>
    </source>
</evidence>
<reference evidence="9" key="1">
    <citation type="submission" date="2021-04" db="EMBL/GenBank/DDBJ databases">
        <title>Draft genome sequence of Xylanibacillus composti strain K13.</title>
        <authorList>
            <person name="Uke A."/>
            <person name="Chhe C."/>
            <person name="Baramee S."/>
            <person name="Kosugi A."/>
        </authorList>
    </citation>
    <scope>NUCLEOTIDE SEQUENCE</scope>
    <source>
        <strain evidence="9">K13</strain>
    </source>
</reference>
<dbReference type="PANTHER" id="PTHR21011">
    <property type="entry name" value="MITOCHONDRIAL 28S RIBOSOMAL PROTEIN S6"/>
    <property type="match status" value="1"/>
</dbReference>
<evidence type="ECO:0000256" key="7">
    <source>
        <dbReference type="ARBA" id="ARBA00035294"/>
    </source>
</evidence>
<dbReference type="Pfam" id="PF01250">
    <property type="entry name" value="Ribosomal_S6"/>
    <property type="match status" value="1"/>
</dbReference>
<dbReference type="SUPFAM" id="SSF54995">
    <property type="entry name" value="Ribosomal protein S6"/>
    <property type="match status" value="1"/>
</dbReference>
<evidence type="ECO:0000313" key="10">
    <source>
        <dbReference type="Proteomes" id="UP000677918"/>
    </source>
</evidence>
<comment type="caution">
    <text evidence="9">The sequence shown here is derived from an EMBL/GenBank/DDBJ whole genome shotgun (WGS) entry which is preliminary data.</text>
</comment>
<keyword evidence="10" id="KW-1185">Reference proteome</keyword>
<evidence type="ECO:0000313" key="9">
    <source>
        <dbReference type="EMBL" id="GIQ70051.1"/>
    </source>
</evidence>
<dbReference type="RefSeq" id="WP_213412835.1">
    <property type="nucleotide sequence ID" value="NZ_BOVK01000039.1"/>
</dbReference>
<evidence type="ECO:0000256" key="1">
    <source>
        <dbReference type="ARBA" id="ARBA00009512"/>
    </source>
</evidence>
<dbReference type="InterPro" id="IPR014717">
    <property type="entry name" value="Transl_elong_EF1B/ribsomal_bS6"/>
</dbReference>
<dbReference type="GO" id="GO:0005840">
    <property type="term" value="C:ribosome"/>
    <property type="evidence" value="ECO:0007669"/>
    <property type="project" value="UniProtKB-KW"/>
</dbReference>
<dbReference type="HAMAP" id="MF_00360">
    <property type="entry name" value="Ribosomal_bS6"/>
    <property type="match status" value="1"/>
</dbReference>